<evidence type="ECO:0000313" key="2">
    <source>
        <dbReference type="Proteomes" id="UP000593567"/>
    </source>
</evidence>
<dbReference type="Proteomes" id="UP000593567">
    <property type="component" value="Unassembled WGS sequence"/>
</dbReference>
<reference evidence="1" key="1">
    <citation type="submission" date="2020-06" db="EMBL/GenBank/DDBJ databases">
        <title>Draft genome of Bugula neritina, a colonial animal packing powerful symbionts and potential medicines.</title>
        <authorList>
            <person name="Rayko M."/>
        </authorList>
    </citation>
    <scope>NUCLEOTIDE SEQUENCE [LARGE SCALE GENOMIC DNA]</scope>
    <source>
        <strain evidence="1">Kwan_BN1</strain>
    </source>
</reference>
<gene>
    <name evidence="1" type="ORF">EB796_009289</name>
</gene>
<dbReference type="AlphaFoldDB" id="A0A7J7K4A0"/>
<accession>A0A7J7K4A0</accession>
<organism evidence="1 2">
    <name type="scientific">Bugula neritina</name>
    <name type="common">Brown bryozoan</name>
    <name type="synonym">Sertularia neritina</name>
    <dbReference type="NCBI Taxonomy" id="10212"/>
    <lineage>
        <taxon>Eukaryota</taxon>
        <taxon>Metazoa</taxon>
        <taxon>Spiralia</taxon>
        <taxon>Lophotrochozoa</taxon>
        <taxon>Bryozoa</taxon>
        <taxon>Gymnolaemata</taxon>
        <taxon>Cheilostomatida</taxon>
        <taxon>Flustrina</taxon>
        <taxon>Buguloidea</taxon>
        <taxon>Bugulidae</taxon>
        <taxon>Bugula</taxon>
    </lineage>
</organism>
<protein>
    <submittedName>
        <fullName evidence="1">Uncharacterized protein</fullName>
    </submittedName>
</protein>
<proteinExistence type="predicted"/>
<sequence>MQIQLLIKFLESWVERVKINLVAPTFNKLRIKISEKQFSLINKIVKKNQNLLARLLTSHLYNRHRMETSFYIGWLTPDHRSYRKEHHNIHILTSQQQAAPYGSIGSTNI</sequence>
<evidence type="ECO:0000313" key="1">
    <source>
        <dbReference type="EMBL" id="KAF6032406.1"/>
    </source>
</evidence>
<name>A0A7J7K4A0_BUGNE</name>
<comment type="caution">
    <text evidence="1">The sequence shown here is derived from an EMBL/GenBank/DDBJ whole genome shotgun (WGS) entry which is preliminary data.</text>
</comment>
<dbReference type="EMBL" id="VXIV02001508">
    <property type="protein sequence ID" value="KAF6032406.1"/>
    <property type="molecule type" value="Genomic_DNA"/>
</dbReference>
<keyword evidence="2" id="KW-1185">Reference proteome</keyword>